<dbReference type="AlphaFoldDB" id="A0A6N2TFW3"/>
<dbReference type="GO" id="GO:0050492">
    <property type="term" value="F:glycerol-1-phosphate dehydrogenase [NAD(P)+] activity"/>
    <property type="evidence" value="ECO:0007669"/>
    <property type="project" value="UniProtKB-EC"/>
</dbReference>
<dbReference type="EC" id="1.1.1.261" evidence="10"/>
<keyword evidence="1" id="KW-0963">Cytoplasm</keyword>
<organism evidence="10">
    <name type="scientific">Anaerostipes caccae</name>
    <dbReference type="NCBI Taxonomy" id="105841"/>
    <lineage>
        <taxon>Bacteria</taxon>
        <taxon>Bacillati</taxon>
        <taxon>Bacillota</taxon>
        <taxon>Clostridia</taxon>
        <taxon>Lachnospirales</taxon>
        <taxon>Lachnospiraceae</taxon>
        <taxon>Anaerostipes</taxon>
    </lineage>
</organism>
<dbReference type="PANTHER" id="PTHR43616">
    <property type="entry name" value="GLYCEROL DEHYDROGENASE"/>
    <property type="match status" value="1"/>
</dbReference>
<evidence type="ECO:0000256" key="2">
    <source>
        <dbReference type="ARBA" id="ARBA00022516"/>
    </source>
</evidence>
<keyword evidence="5 10" id="KW-0560">Oxidoreductase</keyword>
<reference evidence="10" key="1">
    <citation type="submission" date="2019-11" db="EMBL/GenBank/DDBJ databases">
        <authorList>
            <person name="Feng L."/>
        </authorList>
    </citation>
    <scope>NUCLEOTIDE SEQUENCE</scope>
    <source>
        <strain evidence="10">AcaccaeLFYP115</strain>
    </source>
</reference>
<evidence type="ECO:0000256" key="6">
    <source>
        <dbReference type="ARBA" id="ARBA00023027"/>
    </source>
</evidence>
<name>A0A6N2TFW3_9FIRM</name>
<keyword evidence="8" id="KW-0594">Phospholipid biosynthesis</keyword>
<evidence type="ECO:0000256" key="4">
    <source>
        <dbReference type="ARBA" id="ARBA00022857"/>
    </source>
</evidence>
<evidence type="ECO:0000256" key="1">
    <source>
        <dbReference type="ARBA" id="ARBA00022490"/>
    </source>
</evidence>
<evidence type="ECO:0000256" key="3">
    <source>
        <dbReference type="ARBA" id="ARBA00022723"/>
    </source>
</evidence>
<evidence type="ECO:0000256" key="7">
    <source>
        <dbReference type="ARBA" id="ARBA00023098"/>
    </source>
</evidence>
<dbReference type="Pfam" id="PF13685">
    <property type="entry name" value="Fe-ADH_2"/>
    <property type="match status" value="1"/>
</dbReference>
<evidence type="ECO:0000256" key="9">
    <source>
        <dbReference type="ARBA" id="ARBA00023264"/>
    </source>
</evidence>
<evidence type="ECO:0000256" key="5">
    <source>
        <dbReference type="ARBA" id="ARBA00023002"/>
    </source>
</evidence>
<dbReference type="Gene3D" id="3.40.50.1970">
    <property type="match status" value="1"/>
</dbReference>
<proteinExistence type="predicted"/>
<dbReference type="InterPro" id="IPR032837">
    <property type="entry name" value="G1PDH"/>
</dbReference>
<sequence length="429" mass="48316">MRIDMKEFTGECTCGKEHRLKVKDMILEQGALQRIPEFLQKDPYTQYRNFAMVCDDHTYEAAGKEVERLIRGIKVIKLNPENLHANEIGVQKVRKALEQMEGIDCLIAVGSGTIHDLTRYHAYEDQIPFISVPTAASVDGYVSTVAAMSWYGFKKSMIAVSPILVVADSRVIAHAPMRLTASGVGDLLGKYTALADWKITHLLNGESICSRICSMEYEALDNLKKSLEGLIRGEIAAYEKLMYGLLLSGLAMQMTGNSRPASGSEHHMAHFWEMAVINEEISAYHGEKVGVGLVLASDIYHKAADYLRKGKFEIKESVDVETALIERIFTNKELCENIKKTNDPNLLDTIDPAVLKQKTKEITAVIEEIPKPEEIEEMLRKVNGTAGLQDLGFDLSMREKTAKIAPYIRDRITFLRILKFYDFYDKVIR</sequence>
<keyword evidence="2" id="KW-0444">Lipid biosynthesis</keyword>
<dbReference type="PANTHER" id="PTHR43616:SF5">
    <property type="entry name" value="GLYCEROL DEHYDROGENASE 1"/>
    <property type="match status" value="1"/>
</dbReference>
<dbReference type="EMBL" id="CACRSQ010000003">
    <property type="protein sequence ID" value="VYT04467.1"/>
    <property type="molecule type" value="Genomic_DNA"/>
</dbReference>
<dbReference type="RefSeq" id="WP_006567082.1">
    <property type="nucleotide sequence ID" value="NZ_CACRSQ010000003.1"/>
</dbReference>
<accession>A0A6N2TFW3</accession>
<dbReference type="CDD" id="cd08175">
    <property type="entry name" value="G1PDH"/>
    <property type="match status" value="1"/>
</dbReference>
<keyword evidence="3" id="KW-0479">Metal-binding</keyword>
<dbReference type="Gene3D" id="1.20.1090.10">
    <property type="entry name" value="Dehydroquinate synthase-like - alpha domain"/>
    <property type="match status" value="1"/>
</dbReference>
<dbReference type="GO" id="GO:0046872">
    <property type="term" value="F:metal ion binding"/>
    <property type="evidence" value="ECO:0007669"/>
    <property type="project" value="UniProtKB-KW"/>
</dbReference>
<protein>
    <submittedName>
        <fullName evidence="10">Glycerol-1-phosphate dehydrogenase [NAD(P)+]</fullName>
        <ecNumber evidence="10">1.1.1.261</ecNumber>
    </submittedName>
</protein>
<dbReference type="GO" id="GO:0008654">
    <property type="term" value="P:phospholipid biosynthetic process"/>
    <property type="evidence" value="ECO:0007669"/>
    <property type="project" value="UniProtKB-KW"/>
</dbReference>
<evidence type="ECO:0000313" key="10">
    <source>
        <dbReference type="EMBL" id="VYT04467.1"/>
    </source>
</evidence>
<keyword evidence="7" id="KW-0443">Lipid metabolism</keyword>
<keyword evidence="4" id="KW-0521">NADP</keyword>
<gene>
    <name evidence="10" type="primary">egsA_3</name>
    <name evidence="10" type="ORF">ACLFYP115_01427</name>
</gene>
<keyword evidence="9" id="KW-1208">Phospholipid metabolism</keyword>
<dbReference type="InterPro" id="IPR016205">
    <property type="entry name" value="Glycerol_DH"/>
</dbReference>
<dbReference type="SUPFAM" id="SSF56796">
    <property type="entry name" value="Dehydroquinate synthase-like"/>
    <property type="match status" value="1"/>
</dbReference>
<keyword evidence="6" id="KW-0520">NAD</keyword>
<evidence type="ECO:0000256" key="8">
    <source>
        <dbReference type="ARBA" id="ARBA00023209"/>
    </source>
</evidence>